<evidence type="ECO:0000256" key="1">
    <source>
        <dbReference type="ARBA" id="ARBA00007118"/>
    </source>
</evidence>
<dbReference type="InterPro" id="IPR029479">
    <property type="entry name" value="Nitroreductase"/>
</dbReference>
<dbReference type="SUPFAM" id="SSF55469">
    <property type="entry name" value="FMN-dependent nitroreductase-like"/>
    <property type="match status" value="1"/>
</dbReference>
<evidence type="ECO:0000256" key="2">
    <source>
        <dbReference type="ARBA" id="ARBA00022857"/>
    </source>
</evidence>
<dbReference type="Pfam" id="PF00881">
    <property type="entry name" value="Nitroreductase"/>
    <property type="match status" value="1"/>
</dbReference>
<organism evidence="5">
    <name type="scientific">uncultured Campylobacterales bacterium</name>
    <dbReference type="NCBI Taxonomy" id="352960"/>
    <lineage>
        <taxon>Bacteria</taxon>
        <taxon>Pseudomonadati</taxon>
        <taxon>Campylobacterota</taxon>
        <taxon>Epsilonproteobacteria</taxon>
        <taxon>Campylobacterales</taxon>
        <taxon>environmental samples</taxon>
    </lineage>
</organism>
<dbReference type="PANTHER" id="PTHR43673">
    <property type="entry name" value="NAD(P)H NITROREDUCTASE YDGI-RELATED"/>
    <property type="match status" value="1"/>
</dbReference>
<dbReference type="EC" id="1.-.-.-" evidence="5"/>
<dbReference type="CDD" id="cd02149">
    <property type="entry name" value="NfsB-like"/>
    <property type="match status" value="1"/>
</dbReference>
<dbReference type="EC" id="1.5.1.34" evidence="5"/>
<accession>A0A6S6T4L5</accession>
<dbReference type="InterPro" id="IPR000415">
    <property type="entry name" value="Nitroreductase-like"/>
</dbReference>
<dbReference type="PANTHER" id="PTHR43673:SF10">
    <property type="entry name" value="NADH DEHYDROGENASE_NAD(P)H NITROREDUCTASE XCC3605-RELATED"/>
    <property type="match status" value="1"/>
</dbReference>
<dbReference type="GO" id="GO:0004155">
    <property type="term" value="F:6,7-dihydropteridine reductase activity"/>
    <property type="evidence" value="ECO:0007669"/>
    <property type="project" value="UniProtKB-EC"/>
</dbReference>
<keyword evidence="3 5" id="KW-0560">Oxidoreductase</keyword>
<protein>
    <submittedName>
        <fullName evidence="5">Oxygen-insensitive NAD(P)H nitroreductase )</fullName>
        <ecNumber evidence="5">1.-.-.-</ecNumber>
        <ecNumber evidence="5">1.5.1.34</ecNumber>
    </submittedName>
</protein>
<reference evidence="5" key="1">
    <citation type="submission" date="2020-01" db="EMBL/GenBank/DDBJ databases">
        <authorList>
            <person name="Meier V. D."/>
            <person name="Meier V D."/>
        </authorList>
    </citation>
    <scope>NUCLEOTIDE SEQUENCE</scope>
    <source>
        <strain evidence="5">HLG_WM_MAG_12</strain>
    </source>
</reference>
<evidence type="ECO:0000313" key="5">
    <source>
        <dbReference type="EMBL" id="CAA6809886.1"/>
    </source>
</evidence>
<dbReference type="Gene3D" id="3.40.109.10">
    <property type="entry name" value="NADH Oxidase"/>
    <property type="match status" value="1"/>
</dbReference>
<gene>
    <name evidence="5" type="ORF">HELGO_WM5939</name>
</gene>
<evidence type="ECO:0000259" key="4">
    <source>
        <dbReference type="Pfam" id="PF00881"/>
    </source>
</evidence>
<evidence type="ECO:0000256" key="3">
    <source>
        <dbReference type="ARBA" id="ARBA00023002"/>
    </source>
</evidence>
<keyword evidence="2" id="KW-0521">NADP</keyword>
<comment type="similarity">
    <text evidence="1">Belongs to the nitroreductase family.</text>
</comment>
<dbReference type="InterPro" id="IPR033878">
    <property type="entry name" value="NfsB-like"/>
</dbReference>
<proteinExistence type="inferred from homology"/>
<name>A0A6S6T4L5_9BACT</name>
<dbReference type="EMBL" id="CACVAW010000040">
    <property type="protein sequence ID" value="CAA6809886.1"/>
    <property type="molecule type" value="Genomic_DNA"/>
</dbReference>
<feature type="domain" description="Nitroreductase" evidence="4">
    <location>
        <begin position="10"/>
        <end position="185"/>
    </location>
</feature>
<sequence length="204" mass="23634">MDFLEIQNFRHACKIFDTNKKISTSDFDYILECARLSPSSFGMQPWKLIVIEDEKRKEDIKPLCWNQAQITSCSQLVIIVANKDIVEPTNPHVKNMFRSRGLPQDAVDNYIKLYTDFIESTRQTTGIYNWVSKQCYILLANIMNAAASLKIDSCPIEGFHKEKLEKYLELDTSKEEISVVSTFGYRVNEAPEKIRLDINKIVKR</sequence>
<dbReference type="AlphaFoldDB" id="A0A6S6T4L5"/>